<proteinExistence type="inferred from homology"/>
<dbReference type="InterPro" id="IPR034704">
    <property type="entry name" value="Ribosomal_bL28/bL31-like_sf"/>
</dbReference>
<dbReference type="PANTHER" id="PTHR13528:SF2">
    <property type="entry name" value="LARGE RIBOSOMAL SUBUNIT PROTEIN BL28M"/>
    <property type="match status" value="1"/>
</dbReference>
<dbReference type="EMBL" id="CAJVQA010000018">
    <property type="protein sequence ID" value="CAG8450232.1"/>
    <property type="molecule type" value="Genomic_DNA"/>
</dbReference>
<evidence type="ECO:0000313" key="8">
    <source>
        <dbReference type="Proteomes" id="UP000789759"/>
    </source>
</evidence>
<dbReference type="InterPro" id="IPR037147">
    <property type="entry name" value="Ribosomal_bL28_sf"/>
</dbReference>
<evidence type="ECO:0000256" key="3">
    <source>
        <dbReference type="ARBA" id="ARBA00023274"/>
    </source>
</evidence>
<reference evidence="7" key="1">
    <citation type="submission" date="2021-06" db="EMBL/GenBank/DDBJ databases">
        <authorList>
            <person name="Kallberg Y."/>
            <person name="Tangrot J."/>
            <person name="Rosling A."/>
        </authorList>
    </citation>
    <scope>NUCLEOTIDE SEQUENCE</scope>
    <source>
        <strain evidence="7">FL966</strain>
    </source>
</reference>
<dbReference type="Gene3D" id="2.30.170.40">
    <property type="entry name" value="Ribosomal protein L28/L24"/>
    <property type="match status" value="1"/>
</dbReference>
<dbReference type="FunFam" id="2.30.170.40:FF:000003">
    <property type="entry name" value="54S ribosomal protein L24"/>
    <property type="match status" value="1"/>
</dbReference>
<comment type="similarity">
    <text evidence="1">Belongs to the bacterial ribosomal protein bL28 family.</text>
</comment>
<dbReference type="CDD" id="cd14279">
    <property type="entry name" value="CUE"/>
    <property type="match status" value="1"/>
</dbReference>
<dbReference type="InterPro" id="IPR026569">
    <property type="entry name" value="Ribosomal_bL28"/>
</dbReference>
<dbReference type="AlphaFoldDB" id="A0A9N8VJ42"/>
<dbReference type="GO" id="GO:0003735">
    <property type="term" value="F:structural constituent of ribosome"/>
    <property type="evidence" value="ECO:0007669"/>
    <property type="project" value="InterPro"/>
</dbReference>
<dbReference type="Pfam" id="PF02845">
    <property type="entry name" value="CUE"/>
    <property type="match status" value="1"/>
</dbReference>
<dbReference type="SUPFAM" id="SSF143800">
    <property type="entry name" value="L28p-like"/>
    <property type="match status" value="1"/>
</dbReference>
<dbReference type="GO" id="GO:0043130">
    <property type="term" value="F:ubiquitin binding"/>
    <property type="evidence" value="ECO:0007669"/>
    <property type="project" value="InterPro"/>
</dbReference>
<name>A0A9N8VJ42_9GLOM</name>
<keyword evidence="3" id="KW-0687">Ribonucleoprotein</keyword>
<accession>A0A9N8VJ42</accession>
<keyword evidence="8" id="KW-1185">Reference proteome</keyword>
<feature type="region of interest" description="Disordered" evidence="5">
    <location>
        <begin position="313"/>
        <end position="344"/>
    </location>
</feature>
<feature type="domain" description="CUE" evidence="6">
    <location>
        <begin position="4"/>
        <end position="47"/>
    </location>
</feature>
<dbReference type="GO" id="GO:0005762">
    <property type="term" value="C:mitochondrial large ribosomal subunit"/>
    <property type="evidence" value="ECO:0007669"/>
    <property type="project" value="TreeGrafter"/>
</dbReference>
<evidence type="ECO:0000256" key="1">
    <source>
        <dbReference type="ARBA" id="ARBA00008760"/>
    </source>
</evidence>
<dbReference type="OrthoDB" id="361870at2759"/>
<dbReference type="Gene3D" id="1.10.8.10">
    <property type="entry name" value="DNA helicase RuvA subunit, C-terminal domain"/>
    <property type="match status" value="1"/>
</dbReference>
<evidence type="ECO:0000256" key="5">
    <source>
        <dbReference type="SAM" id="MobiDB-lite"/>
    </source>
</evidence>
<organism evidence="7 8">
    <name type="scientific">Cetraspora pellucida</name>
    <dbReference type="NCBI Taxonomy" id="1433469"/>
    <lineage>
        <taxon>Eukaryota</taxon>
        <taxon>Fungi</taxon>
        <taxon>Fungi incertae sedis</taxon>
        <taxon>Mucoromycota</taxon>
        <taxon>Glomeromycotina</taxon>
        <taxon>Glomeromycetes</taxon>
        <taxon>Diversisporales</taxon>
        <taxon>Gigasporaceae</taxon>
        <taxon>Cetraspora</taxon>
    </lineage>
</organism>
<dbReference type="InterPro" id="IPR009060">
    <property type="entry name" value="UBA-like_sf"/>
</dbReference>
<keyword evidence="2" id="KW-0689">Ribosomal protein</keyword>
<evidence type="ECO:0000256" key="2">
    <source>
        <dbReference type="ARBA" id="ARBA00022980"/>
    </source>
</evidence>
<feature type="compositionally biased region" description="Basic and acidic residues" evidence="5">
    <location>
        <begin position="313"/>
        <end position="324"/>
    </location>
</feature>
<evidence type="ECO:0000259" key="6">
    <source>
        <dbReference type="PROSITE" id="PS51140"/>
    </source>
</evidence>
<feature type="compositionally biased region" description="Polar residues" evidence="5">
    <location>
        <begin position="117"/>
        <end position="135"/>
    </location>
</feature>
<dbReference type="InterPro" id="IPR003892">
    <property type="entry name" value="CUE"/>
</dbReference>
<feature type="region of interest" description="Disordered" evidence="5">
    <location>
        <begin position="52"/>
        <end position="72"/>
    </location>
</feature>
<dbReference type="PROSITE" id="PS51140">
    <property type="entry name" value="CUE"/>
    <property type="match status" value="1"/>
</dbReference>
<evidence type="ECO:0000256" key="4">
    <source>
        <dbReference type="ARBA" id="ARBA00035269"/>
    </source>
</evidence>
<sequence length="344" mass="39552">MADQRTELLKTLMSMFPDVDAEICETILDTNNGELELSINSLLGMSDPNYKSEESIPVQTESGVTSSSRQQIESDEELARYLAAEADKKLPVIKEKIIQAADTTKKKMNEWYEKLKQQTSSPRNENQFSTPQYTNLPKDEADNPMLGEDFSESLNSHKNNQQQNTINIHQHVKRGLLASGRLKYLYPKSDHLPDPPLKQPKVKKVKKEQPWMVQQTYKQALTGLYAGKHIQYGNQISEFGNKSRRTWKPNVQKVKLYSEALNERISIKVTPLALKIMDRKGGLDKYLLSMRDKDLGEPMYRLKHRIARILKGEPDIEPSKEQKKKERRKRKYALLQPGGVKNVN</sequence>
<dbReference type="SMART" id="SM00546">
    <property type="entry name" value="CUE"/>
    <property type="match status" value="1"/>
</dbReference>
<feature type="compositionally biased region" description="Polar residues" evidence="5">
    <location>
        <begin position="57"/>
        <end position="71"/>
    </location>
</feature>
<dbReference type="SUPFAM" id="SSF46934">
    <property type="entry name" value="UBA-like"/>
    <property type="match status" value="1"/>
</dbReference>
<feature type="region of interest" description="Disordered" evidence="5">
    <location>
        <begin position="116"/>
        <end position="153"/>
    </location>
</feature>
<dbReference type="HAMAP" id="MF_00373">
    <property type="entry name" value="Ribosomal_bL28"/>
    <property type="match status" value="1"/>
</dbReference>
<evidence type="ECO:0000313" key="7">
    <source>
        <dbReference type="EMBL" id="CAG8450232.1"/>
    </source>
</evidence>
<protein>
    <recommendedName>
        <fullName evidence="4">Large ribosomal subunit protein bL28m</fullName>
    </recommendedName>
</protein>
<comment type="caution">
    <text evidence="7">The sequence shown here is derived from an EMBL/GenBank/DDBJ whole genome shotgun (WGS) entry which is preliminary data.</text>
</comment>
<dbReference type="PANTHER" id="PTHR13528">
    <property type="entry name" value="39S RIBOSOMAL PROTEIN L28, MITOCHONDRIAL"/>
    <property type="match status" value="1"/>
</dbReference>
<gene>
    <name evidence="7" type="ORF">CPELLU_LOCUS103</name>
</gene>
<dbReference type="Pfam" id="PF00830">
    <property type="entry name" value="Ribosomal_L28"/>
    <property type="match status" value="1"/>
</dbReference>
<dbReference type="Proteomes" id="UP000789759">
    <property type="component" value="Unassembled WGS sequence"/>
</dbReference>